<feature type="transmembrane region" description="Helical" evidence="1">
    <location>
        <begin position="404"/>
        <end position="422"/>
    </location>
</feature>
<dbReference type="SUPFAM" id="SSF103481">
    <property type="entry name" value="Multidrug resistance efflux transporter EmrE"/>
    <property type="match status" value="1"/>
</dbReference>
<evidence type="ECO:0000256" key="1">
    <source>
        <dbReference type="SAM" id="Phobius"/>
    </source>
</evidence>
<evidence type="ECO:0000313" key="2">
    <source>
        <dbReference type="EMBL" id="GAX80418.1"/>
    </source>
</evidence>
<dbReference type="EMBL" id="BEGY01000052">
    <property type="protein sequence ID" value="GAX80418.1"/>
    <property type="molecule type" value="Genomic_DNA"/>
</dbReference>
<protein>
    <submittedName>
        <fullName evidence="2">Uncharacterized protein</fullName>
    </submittedName>
</protein>
<reference evidence="2 3" key="1">
    <citation type="submission" date="2017-08" db="EMBL/GenBank/DDBJ databases">
        <title>Acidophilic green algal genome provides insights into adaptation to an acidic environment.</title>
        <authorList>
            <person name="Hirooka S."/>
            <person name="Hirose Y."/>
            <person name="Kanesaki Y."/>
            <person name="Higuchi S."/>
            <person name="Fujiwara T."/>
            <person name="Onuma R."/>
            <person name="Era A."/>
            <person name="Ohbayashi R."/>
            <person name="Uzuka A."/>
            <person name="Nozaki H."/>
            <person name="Yoshikawa H."/>
            <person name="Miyagishima S.Y."/>
        </authorList>
    </citation>
    <scope>NUCLEOTIDE SEQUENCE [LARGE SCALE GENOMIC DNA]</scope>
    <source>
        <strain evidence="2 3">NIES-2499</strain>
    </source>
</reference>
<dbReference type="GO" id="GO:0016020">
    <property type="term" value="C:membrane"/>
    <property type="evidence" value="ECO:0007669"/>
    <property type="project" value="TreeGrafter"/>
</dbReference>
<feature type="transmembrane region" description="Helical" evidence="1">
    <location>
        <begin position="139"/>
        <end position="159"/>
    </location>
</feature>
<evidence type="ECO:0000313" key="3">
    <source>
        <dbReference type="Proteomes" id="UP000232323"/>
    </source>
</evidence>
<dbReference type="OrthoDB" id="74158at2759"/>
<feature type="transmembrane region" description="Helical" evidence="1">
    <location>
        <begin position="300"/>
        <end position="320"/>
    </location>
</feature>
<gene>
    <name evidence="2" type="ORF">CEUSTIGMA_g7857.t1</name>
</gene>
<proteinExistence type="predicted"/>
<dbReference type="InterPro" id="IPR037185">
    <property type="entry name" value="EmrE-like"/>
</dbReference>
<feature type="transmembrane region" description="Helical" evidence="1">
    <location>
        <begin position="370"/>
        <end position="392"/>
    </location>
</feature>
<organism evidence="2 3">
    <name type="scientific">Chlamydomonas eustigma</name>
    <dbReference type="NCBI Taxonomy" id="1157962"/>
    <lineage>
        <taxon>Eukaryota</taxon>
        <taxon>Viridiplantae</taxon>
        <taxon>Chlorophyta</taxon>
        <taxon>core chlorophytes</taxon>
        <taxon>Chlorophyceae</taxon>
        <taxon>CS clade</taxon>
        <taxon>Chlamydomonadales</taxon>
        <taxon>Chlamydomonadaceae</taxon>
        <taxon>Chlamydomonas</taxon>
    </lineage>
</organism>
<keyword evidence="1" id="KW-1133">Transmembrane helix</keyword>
<dbReference type="AlphaFoldDB" id="A0A250XBG4"/>
<sequence>MLSITNERDAEDFKPRYELKDSSADEKMGLLRGDADSLSATSAESKHHSLRAQAPVHDRIPLFAFFLLPVSLHARRSAHYAGFLEVTAHLRVPMHWCSMGMEANGPMHHTDAGPMRHTDAGPMRHTDELEERRRVLANYPLLLGSGLCLALHFGGWVWGLQHTSMTHAILFCSSSPLLIAAWALVTRKPITKTEVGGTLLGLMGGLLLASTSTEAALQGSGETSTADSPPGISPAPVAGIPSWPLMPNTLSPADIADSSTGAGRQLQPHIAGDMVELLAAAAFVGYLEVGRKLRVWMPTFVYASIVTGISALVLTLVAAMTELRAAEAAGIRGTVIGWMFKGRYAVCILYLAAVPGILGHTNFNALLKYFTPLTLTLAMQMEPLVGSLMGWMAGFVSAPNWRTYLGGAAVLVAAGVVTVASSKREEKQEGLITTVNGLGRGNIMLKSKPSDVEMMGPVCVQLRHADDILIGDK</sequence>
<dbReference type="Proteomes" id="UP000232323">
    <property type="component" value="Unassembled WGS sequence"/>
</dbReference>
<name>A0A250XBG4_9CHLO</name>
<keyword evidence="1" id="KW-0472">Membrane</keyword>
<comment type="caution">
    <text evidence="2">The sequence shown here is derived from an EMBL/GenBank/DDBJ whole genome shotgun (WGS) entry which is preliminary data.</text>
</comment>
<keyword evidence="1" id="KW-0812">Transmembrane</keyword>
<dbReference type="PANTHER" id="PTHR22911">
    <property type="entry name" value="ACYL-MALONYL CONDENSING ENZYME-RELATED"/>
    <property type="match status" value="1"/>
</dbReference>
<dbReference type="PANTHER" id="PTHR22911:SF76">
    <property type="entry name" value="EAMA DOMAIN-CONTAINING PROTEIN"/>
    <property type="match status" value="1"/>
</dbReference>
<keyword evidence="3" id="KW-1185">Reference proteome</keyword>
<feature type="transmembrane region" description="Helical" evidence="1">
    <location>
        <begin position="340"/>
        <end position="358"/>
    </location>
</feature>
<accession>A0A250XBG4</accession>
<feature type="transmembrane region" description="Helical" evidence="1">
    <location>
        <begin position="165"/>
        <end position="185"/>
    </location>
</feature>